<keyword evidence="4" id="KW-0716">Sensory transduction</keyword>
<dbReference type="PANTHER" id="PTHR28286">
    <property type="match status" value="1"/>
</dbReference>
<feature type="transmembrane region" description="Helical" evidence="12">
    <location>
        <begin position="169"/>
        <end position="188"/>
    </location>
</feature>
<comment type="similarity">
    <text evidence="2">Belongs to the archaeal/bacterial/fungal opsin family.</text>
</comment>
<evidence type="ECO:0000256" key="3">
    <source>
        <dbReference type="ARBA" id="ARBA00022543"/>
    </source>
</evidence>
<evidence type="ECO:0000256" key="6">
    <source>
        <dbReference type="ARBA" id="ARBA00022925"/>
    </source>
</evidence>
<evidence type="ECO:0000256" key="12">
    <source>
        <dbReference type="SAM" id="Phobius"/>
    </source>
</evidence>
<keyword evidence="6" id="KW-0681">Retinal protein</keyword>
<evidence type="ECO:0000313" key="13">
    <source>
        <dbReference type="EMBL" id="AEI83869.1"/>
    </source>
</evidence>
<feature type="transmembrane region" description="Helical" evidence="12">
    <location>
        <begin position="194"/>
        <end position="214"/>
    </location>
</feature>
<feature type="transmembrane region" description="Helical" evidence="12">
    <location>
        <begin position="73"/>
        <end position="91"/>
    </location>
</feature>
<keyword evidence="7 12" id="KW-1133">Transmembrane helix</keyword>
<keyword evidence="9 12" id="KW-0472">Membrane</keyword>
<evidence type="ECO:0000256" key="8">
    <source>
        <dbReference type="ARBA" id="ARBA00022991"/>
    </source>
</evidence>
<dbReference type="AlphaFoldDB" id="F8UVI5"/>
<evidence type="ECO:0000256" key="2">
    <source>
        <dbReference type="ARBA" id="ARBA00008130"/>
    </source>
</evidence>
<dbReference type="GO" id="GO:0007602">
    <property type="term" value="P:phototransduction"/>
    <property type="evidence" value="ECO:0007669"/>
    <property type="project" value="UniProtKB-KW"/>
</dbReference>
<evidence type="ECO:0000256" key="7">
    <source>
        <dbReference type="ARBA" id="ARBA00022989"/>
    </source>
</evidence>
<comment type="subcellular location">
    <subcellularLocation>
        <location evidence="1">Membrane</location>
        <topology evidence="1">Multi-pass membrane protein</topology>
    </subcellularLocation>
</comment>
<feature type="transmembrane region" description="Helical" evidence="12">
    <location>
        <begin position="98"/>
        <end position="118"/>
    </location>
</feature>
<keyword evidence="8" id="KW-0157">Chromophore</keyword>
<feature type="compositionally biased region" description="Basic and acidic residues" evidence="11">
    <location>
        <begin position="11"/>
        <end position="22"/>
    </location>
</feature>
<evidence type="ECO:0000256" key="10">
    <source>
        <dbReference type="ARBA" id="ARBA00023170"/>
    </source>
</evidence>
<feature type="transmembrane region" description="Helical" evidence="12">
    <location>
        <begin position="138"/>
        <end position="157"/>
    </location>
</feature>
<name>F8UVI5_MESVI</name>
<dbReference type="Pfam" id="PF01036">
    <property type="entry name" value="Bac_rhodopsin"/>
    <property type="match status" value="1"/>
</dbReference>
<evidence type="ECO:0000256" key="4">
    <source>
        <dbReference type="ARBA" id="ARBA00022606"/>
    </source>
</evidence>
<dbReference type="TCDB" id="3.E.1.7.4">
    <property type="family name" value="the ion-translocating microbial rhodopsin (mr) family"/>
</dbReference>
<dbReference type="EMBL" id="JF922293">
    <property type="protein sequence ID" value="AEI83869.1"/>
    <property type="molecule type" value="mRNA"/>
</dbReference>
<evidence type="ECO:0000256" key="5">
    <source>
        <dbReference type="ARBA" id="ARBA00022692"/>
    </source>
</evidence>
<accession>F8UVI5</accession>
<dbReference type="PANTHER" id="PTHR28286:SF2">
    <property type="entry name" value="BACTERIORHODOPSIN _OPSIN, NOPA (EUROFUNG)"/>
    <property type="match status" value="1"/>
</dbReference>
<evidence type="ECO:0000256" key="1">
    <source>
        <dbReference type="ARBA" id="ARBA00004141"/>
    </source>
</evidence>
<protein>
    <submittedName>
        <fullName evidence="13">Channelopsin 1</fullName>
    </submittedName>
</protein>
<dbReference type="Gene3D" id="1.20.1070.10">
    <property type="entry name" value="Rhodopsin 7-helix transmembrane proteins"/>
    <property type="match status" value="1"/>
</dbReference>
<evidence type="ECO:0000256" key="11">
    <source>
        <dbReference type="SAM" id="MobiDB-lite"/>
    </source>
</evidence>
<dbReference type="GO" id="GO:0005886">
    <property type="term" value="C:plasma membrane"/>
    <property type="evidence" value="ECO:0007669"/>
    <property type="project" value="TreeGrafter"/>
</dbReference>
<organism evidence="13">
    <name type="scientific">Mesostigma viride</name>
    <name type="common">Green alga</name>
    <dbReference type="NCBI Taxonomy" id="41882"/>
    <lineage>
        <taxon>Eukaryota</taxon>
        <taxon>Viridiplantae</taxon>
        <taxon>Streptophyta</taxon>
        <taxon>Mesostigmatophyceae</taxon>
        <taxon>Mesostigmatales</taxon>
        <taxon>Mesostigmataceae</taxon>
        <taxon>Mesostigma</taxon>
    </lineage>
</organism>
<evidence type="ECO:0000256" key="9">
    <source>
        <dbReference type="ARBA" id="ARBA00023136"/>
    </source>
</evidence>
<reference evidence="13" key="1">
    <citation type="journal article" date="2011" name="MBio">
        <title>New Channelrhodopsin with a Red-Shifted Spectrum and Rapid Kinetics from Mesostigma viride.</title>
        <authorList>
            <person name="Govorunova E.G."/>
            <person name="Spudich E.N."/>
            <person name="Lane C.E."/>
            <person name="Sineshchekov O.A."/>
            <person name="Spudich J.L."/>
        </authorList>
    </citation>
    <scope>NUCLEOTIDE SEQUENCE</scope>
    <source>
        <strain evidence="13">CCMP2046</strain>
    </source>
</reference>
<dbReference type="SUPFAM" id="SSF81321">
    <property type="entry name" value="Family A G protein-coupled receptor-like"/>
    <property type="match status" value="1"/>
</dbReference>
<feature type="transmembrane region" description="Helical" evidence="12">
    <location>
        <begin position="226"/>
        <end position="250"/>
    </location>
</feature>
<keyword evidence="5 12" id="KW-0812">Transmembrane</keyword>
<proteinExistence type="evidence at transcript level"/>
<sequence>MSPPTSPTPDTGHDTPDTGHDTGGHGAVEICFAPCEEDCVTIRYFVENDFEGCIPGHFDQYSSHGSLHDIVKAALYICMVISILQILFYGFQWWRKTCGWEVWFVACIETSIYIIAITSEADSPFTLYLTNGQISPQLRYMEWLMTCPVILIALSNITGMAEEYNKRTMTLLTSDVCCIVLGMMSAASKPRLKGILYAVGWAFGAWTYWTALQVYRDAHKAVPKPLAWYVRAMGYVFFTSWLTFPGWFLLGPEGLEVVTGTVSTLMHACSDLISKNLWGFMDWHLRVLVARHHRKLFKAEEEHALKKGQTLEPGMPRSTSFVRGLGDDVEIDPSYELYRLKRQNHPEYFLSPAQTPRRGPSFDKRTSFEMDGGKNGMLQMMPVTGMGMGMGMGMGGGKTVLFLDYTGGGYVSFFEQQLSNMGVNVTKCWSDDDMYNTAGVANVKQLFHFAMIPNNALGGQMVMDLRGTGLLVVAYGPEPPMPGMGQDEFVPLQMPGVPYDESILHNLVMRHAITQGLGMNGMQGNMGQQQQMMGMQGNMNGMQGNMNGMQGNMNGMQGNMSGMQGNMNGMQGNSGMNQGWNNQGFTNTGAFGY</sequence>
<dbReference type="GO" id="GO:0009881">
    <property type="term" value="F:photoreceptor activity"/>
    <property type="evidence" value="ECO:0007669"/>
    <property type="project" value="UniProtKB-KW"/>
</dbReference>
<dbReference type="InterPro" id="IPR001425">
    <property type="entry name" value="Arc/bac/fun_rhodopsins"/>
</dbReference>
<keyword evidence="10" id="KW-0675">Receptor</keyword>
<feature type="region of interest" description="Disordered" evidence="11">
    <location>
        <begin position="1"/>
        <end position="22"/>
    </location>
</feature>
<keyword evidence="3" id="KW-0600">Photoreceptor protein</keyword>
<dbReference type="SMR" id="F8UVI5"/>
<dbReference type="SMART" id="SM01021">
    <property type="entry name" value="Bac_rhodopsin"/>
    <property type="match status" value="1"/>
</dbReference>